<reference evidence="6" key="2">
    <citation type="submission" date="2014-03" db="EMBL/GenBank/DDBJ databases">
        <title>The whipworm genome and dual-species transcriptomics of an intimate host-pathogen interaction.</title>
        <authorList>
            <person name="Foth B.J."/>
            <person name="Tsai I.J."/>
            <person name="Reid A.J."/>
            <person name="Bancroft A.J."/>
            <person name="Nichol S."/>
            <person name="Tracey A."/>
            <person name="Holroyd N."/>
            <person name="Cotton J.A."/>
            <person name="Stanley E.J."/>
            <person name="Zarowiecki M."/>
            <person name="Liu J.Z."/>
            <person name="Huckvale T."/>
            <person name="Cooper P.J."/>
            <person name="Grencis R.K."/>
            <person name="Berriman M."/>
        </authorList>
    </citation>
    <scope>NUCLEOTIDE SEQUENCE [LARGE SCALE GENOMIC DNA]</scope>
    <source>
        <strain evidence="6">Edinburgh</strain>
    </source>
</reference>
<proteinExistence type="predicted"/>
<protein>
    <submittedName>
        <fullName evidence="7 8">BTB domain-containing protein</fullName>
    </submittedName>
</protein>
<keyword evidence="2" id="KW-0880">Kelch repeat</keyword>
<evidence type="ECO:0000256" key="4">
    <source>
        <dbReference type="ARBA" id="ARBA00022786"/>
    </source>
</evidence>
<dbReference type="PANTHER" id="PTHR24412:SF441">
    <property type="entry name" value="KELCH-LIKE PROTEIN 28"/>
    <property type="match status" value="1"/>
</dbReference>
<dbReference type="Gene3D" id="3.30.710.10">
    <property type="entry name" value="Potassium Channel Kv1.1, Chain A"/>
    <property type="match status" value="1"/>
</dbReference>
<dbReference type="InterPro" id="IPR006652">
    <property type="entry name" value="Kelch_1"/>
</dbReference>
<organism evidence="6 7">
    <name type="scientific">Trichuris muris</name>
    <name type="common">Mouse whipworm</name>
    <dbReference type="NCBI Taxonomy" id="70415"/>
    <lineage>
        <taxon>Eukaryota</taxon>
        <taxon>Metazoa</taxon>
        <taxon>Ecdysozoa</taxon>
        <taxon>Nematoda</taxon>
        <taxon>Enoplea</taxon>
        <taxon>Dorylaimia</taxon>
        <taxon>Trichinellida</taxon>
        <taxon>Trichuridae</taxon>
        <taxon>Trichuris</taxon>
    </lineage>
</organism>
<dbReference type="InterPro" id="IPR015915">
    <property type="entry name" value="Kelch-typ_b-propeller"/>
</dbReference>
<dbReference type="InterPro" id="IPR017096">
    <property type="entry name" value="BTB-kelch_protein"/>
</dbReference>
<dbReference type="FunFam" id="1.25.40.420:FF:000001">
    <property type="entry name" value="Kelch-like family member 12"/>
    <property type="match status" value="1"/>
</dbReference>
<dbReference type="Pfam" id="PF07707">
    <property type="entry name" value="BACK"/>
    <property type="match status" value="1"/>
</dbReference>
<dbReference type="Pfam" id="PF00651">
    <property type="entry name" value="BTB"/>
    <property type="match status" value="1"/>
</dbReference>
<accession>A0A5S6R5C1</accession>
<evidence type="ECO:0000256" key="2">
    <source>
        <dbReference type="ARBA" id="ARBA00022441"/>
    </source>
</evidence>
<dbReference type="SUPFAM" id="SSF50965">
    <property type="entry name" value="Galactose oxidase, central domain"/>
    <property type="match status" value="1"/>
</dbReference>
<dbReference type="WBParaSite" id="TMUE_3000014623.3">
    <property type="protein sequence ID" value="TMUE_3000014623.3"/>
    <property type="gene ID" value="WBGene00302274"/>
</dbReference>
<evidence type="ECO:0000313" key="6">
    <source>
        <dbReference type="Proteomes" id="UP000046395"/>
    </source>
</evidence>
<dbReference type="STRING" id="70415.A0A5S6R5C1"/>
<feature type="domain" description="BTB" evidence="5">
    <location>
        <begin position="40"/>
        <end position="123"/>
    </location>
</feature>
<evidence type="ECO:0000259" key="5">
    <source>
        <dbReference type="PROSITE" id="PS50097"/>
    </source>
</evidence>
<dbReference type="AlphaFoldDB" id="A0A5S6R5C1"/>
<keyword evidence="6" id="KW-1185">Reference proteome</keyword>
<keyword evidence="4" id="KW-0833">Ubl conjugation pathway</keyword>
<dbReference type="SUPFAM" id="SSF54695">
    <property type="entry name" value="POZ domain"/>
    <property type="match status" value="1"/>
</dbReference>
<dbReference type="SMART" id="SM00612">
    <property type="entry name" value="Kelch"/>
    <property type="match status" value="6"/>
</dbReference>
<reference evidence="7" key="3">
    <citation type="submission" date="2019-12" db="UniProtKB">
        <authorList>
            <consortium name="WormBaseParasite"/>
        </authorList>
    </citation>
    <scope>IDENTIFICATION</scope>
</reference>
<dbReference type="Gene3D" id="1.25.40.420">
    <property type="match status" value="1"/>
</dbReference>
<dbReference type="PRINTS" id="PR00501">
    <property type="entry name" value="KELCHREPEAT"/>
</dbReference>
<evidence type="ECO:0000313" key="7">
    <source>
        <dbReference type="WBParaSite" id="TMUE_3000014623.1"/>
    </source>
</evidence>
<dbReference type="PANTHER" id="PTHR24412">
    <property type="entry name" value="KELCH PROTEIN"/>
    <property type="match status" value="1"/>
</dbReference>
<sequence>MTSGEELGLFEQSTEFVSDGLFDDKASETLLAMRRQGFLCDVTLLAHRQAVDRAESELLRDEEAIAIRAHRVILACSCPYFTAMFKSKMSESMRSTIFIHGVDADILKALVDFMYIGRITITTENVQDLLPAADLLQMTEVRDACCSFMERQMCVSNCLHLRAFAEVHSCIELRKLATVYIERHFLEVMETDDFCHINFEHLQELLSSDRLVVAHEDQVFQAIIKWINYDVAGRSEYLFNLLVNVRLPFVSPSCLFDDIVRHPLVRNCLSCSNHLIDALSSFFLKANLSCDIDSKPLLPRACYLGGALDARGLMIIGGQSPKAIREVHFFDFATLSWTTLKELPMRRCRFGVANLAGNIYAAGGFNGGLRVRTVELYKFDTNSWISAPPMHLRRSTLGVAEMDGRVYAVGGFDGSMGLMTAEAYDPRCAEWHFIAQMRTKRSSVGVAVLNNLLYAIGGYDGDSHQCLQTVECYEPRMDRWTHVADMRRRRSGPGVVVAGGMLYVLGGHDGPEVHDSVEVFDISSNRWYVFPNMLSRRRNVGACATGDIIYAIGGDNGYANLDSVEMFDVKQCSWKEFTPSMPLARSYAGVTVVMNERRLTTTDGSLYSLLLEGKNRLDAPDE</sequence>
<dbReference type="SMART" id="SM00875">
    <property type="entry name" value="BACK"/>
    <property type="match status" value="1"/>
</dbReference>
<dbReference type="SMART" id="SM00225">
    <property type="entry name" value="BTB"/>
    <property type="match status" value="1"/>
</dbReference>
<comment type="pathway">
    <text evidence="1">Protein modification; protein ubiquitination.</text>
</comment>
<evidence type="ECO:0000256" key="3">
    <source>
        <dbReference type="ARBA" id="ARBA00022737"/>
    </source>
</evidence>
<dbReference type="Pfam" id="PF24681">
    <property type="entry name" value="Kelch_KLHDC2_KLHL20_DRC7"/>
    <property type="match status" value="1"/>
</dbReference>
<dbReference type="Pfam" id="PF01344">
    <property type="entry name" value="Kelch_1"/>
    <property type="match status" value="2"/>
</dbReference>
<dbReference type="InterPro" id="IPR000210">
    <property type="entry name" value="BTB/POZ_dom"/>
</dbReference>
<name>A0A5S6R5C1_TRIMR</name>
<keyword evidence="3" id="KW-0677">Repeat</keyword>
<dbReference type="WBParaSite" id="TMUE_3000014623.1">
    <property type="protein sequence ID" value="TMUE_3000014623.1"/>
    <property type="gene ID" value="WBGene00302274"/>
</dbReference>
<evidence type="ECO:0000256" key="1">
    <source>
        <dbReference type="ARBA" id="ARBA00004906"/>
    </source>
</evidence>
<dbReference type="Gene3D" id="2.120.10.80">
    <property type="entry name" value="Kelch-type beta propeller"/>
    <property type="match status" value="1"/>
</dbReference>
<dbReference type="PIRSF" id="PIRSF037037">
    <property type="entry name" value="Kelch-like_protein_gigaxonin"/>
    <property type="match status" value="1"/>
</dbReference>
<dbReference type="InterPro" id="IPR011333">
    <property type="entry name" value="SKP1/BTB/POZ_sf"/>
</dbReference>
<evidence type="ECO:0000313" key="8">
    <source>
        <dbReference type="WBParaSite" id="TMUE_3000014623.2"/>
    </source>
</evidence>
<dbReference type="InterPro" id="IPR011043">
    <property type="entry name" value="Gal_Oxase/kelch_b-propeller"/>
</dbReference>
<dbReference type="PROSITE" id="PS50097">
    <property type="entry name" value="BTB"/>
    <property type="match status" value="1"/>
</dbReference>
<dbReference type="InterPro" id="IPR011705">
    <property type="entry name" value="BACK"/>
</dbReference>
<dbReference type="WBParaSite" id="TMUE_3000014623.2">
    <property type="protein sequence ID" value="TMUE_3000014623.2"/>
    <property type="gene ID" value="WBGene00302274"/>
</dbReference>
<reference evidence="6" key="1">
    <citation type="submission" date="2013-11" db="EMBL/GenBank/DDBJ databases">
        <authorList>
            <person name="Aslett M."/>
        </authorList>
    </citation>
    <scope>NUCLEOTIDE SEQUENCE [LARGE SCALE GENOMIC DNA]</scope>
    <source>
        <strain evidence="6">Edinburgh</strain>
    </source>
</reference>
<dbReference type="Proteomes" id="UP000046395">
    <property type="component" value="Unassembled WGS sequence"/>
</dbReference>